<dbReference type="RefSeq" id="WP_076996203.1">
    <property type="nucleotide sequence ID" value="NZ_MSPR01000010.1"/>
</dbReference>
<evidence type="ECO:0000313" key="2">
    <source>
        <dbReference type="EMBL" id="ONK28829.1"/>
    </source>
</evidence>
<sequence>MPTPTKKKRKIFKKLFLLLFGSILMFILAMENLNTYSIYYEEQLATSEKERRDNIIKVTVTNLKSLNYKDIPNMRFDFDGQNFVENQNDSSTTYYPHLSNGFLVSTSNEGYIYQDKNGGTYELDNNLHLVDAYGTDYKSLDLKQFDEEAIKDEMYDTLKPIIEAQKKPVIFNLQWLYKLWRK</sequence>
<evidence type="ECO:0000313" key="1">
    <source>
        <dbReference type="EMBL" id="ONK26963.1"/>
    </source>
</evidence>
<dbReference type="Proteomes" id="UP000188946">
    <property type="component" value="Unassembled WGS sequence"/>
</dbReference>
<gene>
    <name evidence="2" type="ORF">BVE84_06250</name>
    <name evidence="1" type="ORF">BVE86_06445</name>
</gene>
<organism evidence="1 3">
    <name type="scientific">Streptococcus azizii</name>
    <dbReference type="NCBI Taxonomy" id="1579424"/>
    <lineage>
        <taxon>Bacteria</taxon>
        <taxon>Bacillati</taxon>
        <taxon>Bacillota</taxon>
        <taxon>Bacilli</taxon>
        <taxon>Lactobacillales</taxon>
        <taxon>Streptococcaceae</taxon>
        <taxon>Streptococcus</taxon>
    </lineage>
</organism>
<name>A0AB36JQA2_9STRE</name>
<evidence type="ECO:0000313" key="4">
    <source>
        <dbReference type="Proteomes" id="UP000188946"/>
    </source>
</evidence>
<dbReference type="EMBL" id="MSPR01000010">
    <property type="protein sequence ID" value="ONK28829.1"/>
    <property type="molecule type" value="Genomic_DNA"/>
</dbReference>
<dbReference type="AlphaFoldDB" id="A0AB36JQA2"/>
<keyword evidence="4" id="KW-1185">Reference proteome</keyword>
<protein>
    <submittedName>
        <fullName evidence="1">Uncharacterized protein</fullName>
    </submittedName>
</protein>
<comment type="caution">
    <text evidence="1">The sequence shown here is derived from an EMBL/GenBank/DDBJ whole genome shotgun (WGS) entry which is preliminary data.</text>
</comment>
<accession>A0AB36JQA2</accession>
<proteinExistence type="predicted"/>
<evidence type="ECO:0000313" key="3">
    <source>
        <dbReference type="Proteomes" id="UP000188600"/>
    </source>
</evidence>
<dbReference type="EMBL" id="MSPT01000012">
    <property type="protein sequence ID" value="ONK26963.1"/>
    <property type="molecule type" value="Genomic_DNA"/>
</dbReference>
<dbReference type="Proteomes" id="UP000188600">
    <property type="component" value="Unassembled WGS sequence"/>
</dbReference>
<reference evidence="3 4" key="1">
    <citation type="submission" date="2016-12" db="EMBL/GenBank/DDBJ databases">
        <authorList>
            <person name="Gulvik C.A."/>
        </authorList>
    </citation>
    <scope>NUCLEOTIDE SEQUENCE [LARGE SCALE GENOMIC DNA]</scope>
    <source>
        <strain evidence="2 4">12-5202</strain>
        <strain evidence="1 3">12-5291</strain>
    </source>
</reference>